<name>A0A9X1UFW2_9BURK</name>
<organism evidence="8 9">
    <name type="scientific">Paraburkholderia tagetis</name>
    <dbReference type="NCBI Taxonomy" id="2913261"/>
    <lineage>
        <taxon>Bacteria</taxon>
        <taxon>Pseudomonadati</taxon>
        <taxon>Pseudomonadota</taxon>
        <taxon>Betaproteobacteria</taxon>
        <taxon>Burkholderiales</taxon>
        <taxon>Burkholderiaceae</taxon>
        <taxon>Paraburkholderia</taxon>
    </lineage>
</organism>
<comment type="subcellular location">
    <subcellularLocation>
        <location evidence="1">Cell membrane</location>
    </subcellularLocation>
</comment>
<protein>
    <submittedName>
        <fullName evidence="8">TIGR04283 family arsenosugar biosynthesis glycosyltransferase</fullName>
    </submittedName>
</protein>
<dbReference type="EMBL" id="JAKLJA010000002">
    <property type="protein sequence ID" value="MCG5072383.1"/>
    <property type="molecule type" value="Genomic_DNA"/>
</dbReference>
<dbReference type="PANTHER" id="PTHR43646:SF2">
    <property type="entry name" value="GLYCOSYLTRANSFERASE 2-LIKE DOMAIN-CONTAINING PROTEIN"/>
    <property type="match status" value="1"/>
</dbReference>
<evidence type="ECO:0000256" key="1">
    <source>
        <dbReference type="ARBA" id="ARBA00004236"/>
    </source>
</evidence>
<dbReference type="RefSeq" id="WP_238462167.1">
    <property type="nucleotide sequence ID" value="NZ_JAKLJA010000002.1"/>
</dbReference>
<feature type="compositionally biased region" description="Basic and acidic residues" evidence="6">
    <location>
        <begin position="1"/>
        <end position="10"/>
    </location>
</feature>
<evidence type="ECO:0000256" key="5">
    <source>
        <dbReference type="ARBA" id="ARBA00023136"/>
    </source>
</evidence>
<sequence>MKSADTKREQIATMAHSHPDSSRNVTLSIIIPVLNEAATIGVGLRRLALLRYRGTQIIVVDGGSDDDTVALAAPFCDAVVHAPRGRAAQMNAGARRAGGDILLFLHADTTLPAFADTVIRDALLDAPSRTWGRFDVRIDGTGPLLGLVAHMMSIRSRLTGIATGDQAIFCTRESFAQEGGFPTLPIMEDISFSKRLRRRSRPICLRARVTTSGRRWEANGVIRTILLMWWLRLAYALGVPAETLARWYRYDPGQSPSKRCRDFQEQ</sequence>
<feature type="domain" description="Glycosyltransferase 2-like" evidence="7">
    <location>
        <begin position="28"/>
        <end position="112"/>
    </location>
</feature>
<evidence type="ECO:0000313" key="9">
    <source>
        <dbReference type="Proteomes" id="UP001139308"/>
    </source>
</evidence>
<evidence type="ECO:0000313" key="8">
    <source>
        <dbReference type="EMBL" id="MCG5072383.1"/>
    </source>
</evidence>
<dbReference type="SUPFAM" id="SSF53448">
    <property type="entry name" value="Nucleotide-diphospho-sugar transferases"/>
    <property type="match status" value="1"/>
</dbReference>
<dbReference type="InterPro" id="IPR001173">
    <property type="entry name" value="Glyco_trans_2-like"/>
</dbReference>
<keyword evidence="4" id="KW-0808">Transferase</keyword>
<dbReference type="InterPro" id="IPR029044">
    <property type="entry name" value="Nucleotide-diphossugar_trans"/>
</dbReference>
<evidence type="ECO:0000256" key="3">
    <source>
        <dbReference type="ARBA" id="ARBA00022676"/>
    </source>
</evidence>
<keyword evidence="9" id="KW-1185">Reference proteome</keyword>
<keyword evidence="2" id="KW-1003">Cell membrane</keyword>
<evidence type="ECO:0000259" key="7">
    <source>
        <dbReference type="Pfam" id="PF00535"/>
    </source>
</evidence>
<keyword evidence="3" id="KW-0328">Glycosyltransferase</keyword>
<reference evidence="8" key="1">
    <citation type="submission" date="2022-01" db="EMBL/GenBank/DDBJ databases">
        <title>Genome sequence and assembly of Parabukholderia sp. RG36.</title>
        <authorList>
            <person name="Chhetri G."/>
        </authorList>
    </citation>
    <scope>NUCLEOTIDE SEQUENCE</scope>
    <source>
        <strain evidence="8">RG36</strain>
    </source>
</reference>
<dbReference type="PANTHER" id="PTHR43646">
    <property type="entry name" value="GLYCOSYLTRANSFERASE"/>
    <property type="match status" value="1"/>
</dbReference>
<gene>
    <name evidence="8" type="ORF">L5014_03245</name>
</gene>
<evidence type="ECO:0000256" key="2">
    <source>
        <dbReference type="ARBA" id="ARBA00022475"/>
    </source>
</evidence>
<dbReference type="GO" id="GO:0005886">
    <property type="term" value="C:plasma membrane"/>
    <property type="evidence" value="ECO:0007669"/>
    <property type="project" value="UniProtKB-SubCell"/>
</dbReference>
<proteinExistence type="predicted"/>
<dbReference type="InterPro" id="IPR026461">
    <property type="entry name" value="Trfase_2_rSAM/seldom_assoc"/>
</dbReference>
<keyword evidence="5" id="KW-0472">Membrane</keyword>
<feature type="region of interest" description="Disordered" evidence="6">
    <location>
        <begin position="1"/>
        <end position="20"/>
    </location>
</feature>
<comment type="caution">
    <text evidence="8">The sequence shown here is derived from an EMBL/GenBank/DDBJ whole genome shotgun (WGS) entry which is preliminary data.</text>
</comment>
<accession>A0A9X1UFW2</accession>
<dbReference type="Proteomes" id="UP001139308">
    <property type="component" value="Unassembled WGS sequence"/>
</dbReference>
<dbReference type="CDD" id="cd02522">
    <property type="entry name" value="GT_2_like_a"/>
    <property type="match status" value="1"/>
</dbReference>
<dbReference type="Pfam" id="PF00535">
    <property type="entry name" value="Glycos_transf_2"/>
    <property type="match status" value="1"/>
</dbReference>
<evidence type="ECO:0000256" key="6">
    <source>
        <dbReference type="SAM" id="MobiDB-lite"/>
    </source>
</evidence>
<dbReference type="Gene3D" id="3.90.550.10">
    <property type="entry name" value="Spore Coat Polysaccharide Biosynthesis Protein SpsA, Chain A"/>
    <property type="match status" value="1"/>
</dbReference>
<dbReference type="AlphaFoldDB" id="A0A9X1UFW2"/>
<dbReference type="NCBIfam" id="TIGR04283">
    <property type="entry name" value="glyco_like_mftF"/>
    <property type="match status" value="1"/>
</dbReference>
<dbReference type="GO" id="GO:0016757">
    <property type="term" value="F:glycosyltransferase activity"/>
    <property type="evidence" value="ECO:0007669"/>
    <property type="project" value="UniProtKB-KW"/>
</dbReference>
<evidence type="ECO:0000256" key="4">
    <source>
        <dbReference type="ARBA" id="ARBA00022679"/>
    </source>
</evidence>